<dbReference type="InterPro" id="IPR051790">
    <property type="entry name" value="Cytochrome_c-biogenesis_DsbD"/>
</dbReference>
<feature type="transmembrane region" description="Helical" evidence="1">
    <location>
        <begin position="121"/>
        <end position="147"/>
    </location>
</feature>
<name>A0A1F4XJQ6_9BACT</name>
<feature type="transmembrane region" description="Helical" evidence="1">
    <location>
        <begin position="153"/>
        <end position="179"/>
    </location>
</feature>
<keyword evidence="1" id="KW-1133">Transmembrane helix</keyword>
<evidence type="ECO:0000313" key="3">
    <source>
        <dbReference type="Proteomes" id="UP000177521"/>
    </source>
</evidence>
<keyword evidence="1" id="KW-0472">Membrane</keyword>
<feature type="transmembrane region" description="Helical" evidence="1">
    <location>
        <begin position="257"/>
        <end position="277"/>
    </location>
</feature>
<accession>A0A1F4XJQ6</accession>
<dbReference type="PANTHER" id="PTHR31272">
    <property type="entry name" value="CYTOCHROME C-TYPE BIOGENESIS PROTEIN HI_1454-RELATED"/>
    <property type="match status" value="1"/>
</dbReference>
<feature type="transmembrane region" description="Helical" evidence="1">
    <location>
        <begin position="200"/>
        <end position="228"/>
    </location>
</feature>
<sequence length="306" mass="34011">MDAQILFQASLIAAFLGGMIALFAPCCISFLLPAYLGSVFKERRWVLMMTMVFSLGIFVVMLPAVLGAQALSLWLFRYHEATYITGGAIMILVGFISFLGIKLPMPTFARQNPDHPDVISIFMLGIFSGLTSACCAPVLVGVLTLSFLTPSFWQALLIGAVYVLGMVFPLYIGAYFLDYKKVLGWQFFRRQLTTLKIGKAAFKITTASLISGLIFIPMGIAVVLLALYTEMSMQSMAEGFAKFVQDLTYQISEYSKLIPGSEIIFFILIVLGVVLIIKRTKQEYARHQKPCKTEPKMDNNHCCHNS</sequence>
<comment type="caution">
    <text evidence="2">The sequence shown here is derived from an EMBL/GenBank/DDBJ whole genome shotgun (WGS) entry which is preliminary data.</text>
</comment>
<gene>
    <name evidence="2" type="ORF">A2788_01930</name>
</gene>
<dbReference type="AlphaFoldDB" id="A0A1F4XJQ6"/>
<dbReference type="Proteomes" id="UP000177521">
    <property type="component" value="Unassembled WGS sequence"/>
</dbReference>
<evidence type="ECO:0000313" key="2">
    <source>
        <dbReference type="EMBL" id="OGC81879.1"/>
    </source>
</evidence>
<proteinExistence type="predicted"/>
<reference evidence="2 3" key="1">
    <citation type="journal article" date="2016" name="Nat. Commun.">
        <title>Thousands of microbial genomes shed light on interconnected biogeochemical processes in an aquifer system.</title>
        <authorList>
            <person name="Anantharaman K."/>
            <person name="Brown C.T."/>
            <person name="Hug L.A."/>
            <person name="Sharon I."/>
            <person name="Castelle C.J."/>
            <person name="Probst A.J."/>
            <person name="Thomas B.C."/>
            <person name="Singh A."/>
            <person name="Wilkins M.J."/>
            <person name="Karaoz U."/>
            <person name="Brodie E.L."/>
            <person name="Williams K.H."/>
            <person name="Hubbard S.S."/>
            <person name="Banfield J.F."/>
        </authorList>
    </citation>
    <scope>NUCLEOTIDE SEQUENCE [LARGE SCALE GENOMIC DNA]</scope>
</reference>
<evidence type="ECO:0000256" key="1">
    <source>
        <dbReference type="SAM" id="Phobius"/>
    </source>
</evidence>
<dbReference type="PANTHER" id="PTHR31272:SF9">
    <property type="entry name" value="BLL1027 PROTEIN"/>
    <property type="match status" value="1"/>
</dbReference>
<keyword evidence="1" id="KW-0812">Transmembrane</keyword>
<protein>
    <submittedName>
        <fullName evidence="2">Uncharacterized protein</fullName>
    </submittedName>
</protein>
<feature type="transmembrane region" description="Helical" evidence="1">
    <location>
        <begin position="81"/>
        <end position="101"/>
    </location>
</feature>
<organism evidence="2 3">
    <name type="scientific">Candidatus Abawacabacteria bacterium RIFCSPHIGHO2_01_FULL_46_8</name>
    <dbReference type="NCBI Taxonomy" id="1817815"/>
    <lineage>
        <taxon>Bacteria</taxon>
        <taxon>Candidatus Abawacaibacteriota</taxon>
    </lineage>
</organism>
<feature type="transmembrane region" description="Helical" evidence="1">
    <location>
        <begin position="6"/>
        <end position="33"/>
    </location>
</feature>
<feature type="transmembrane region" description="Helical" evidence="1">
    <location>
        <begin position="45"/>
        <end position="75"/>
    </location>
</feature>
<dbReference type="EMBL" id="MEWS01000029">
    <property type="protein sequence ID" value="OGC81879.1"/>
    <property type="molecule type" value="Genomic_DNA"/>
</dbReference>